<dbReference type="PROSITE" id="PS00022">
    <property type="entry name" value="EGF_1"/>
    <property type="match status" value="1"/>
</dbReference>
<keyword evidence="2" id="KW-0862">Zinc</keyword>
<dbReference type="WBParaSite" id="SPAL_0001227000.1">
    <property type="protein sequence ID" value="SPAL_0001227000.1"/>
    <property type="gene ID" value="SPAL_0001227000"/>
</dbReference>
<feature type="domain" description="EGF-like" evidence="4">
    <location>
        <begin position="248"/>
        <end position="259"/>
    </location>
</feature>
<dbReference type="GO" id="GO:0046872">
    <property type="term" value="F:metal ion binding"/>
    <property type="evidence" value="ECO:0007669"/>
    <property type="project" value="UniProtKB-KW"/>
</dbReference>
<keyword evidence="1" id="KW-0479">Metal-binding</keyword>
<dbReference type="PANTHER" id="PTHR10127:SF831">
    <property type="entry name" value="ZINC METALLOPROTEINASE NAS-37"/>
    <property type="match status" value="1"/>
</dbReference>
<proteinExistence type="predicted"/>
<organism evidence="5 6">
    <name type="scientific">Strongyloides papillosus</name>
    <name type="common">Intestinal threadworm</name>
    <dbReference type="NCBI Taxonomy" id="174720"/>
    <lineage>
        <taxon>Eukaryota</taxon>
        <taxon>Metazoa</taxon>
        <taxon>Ecdysozoa</taxon>
        <taxon>Nematoda</taxon>
        <taxon>Chromadorea</taxon>
        <taxon>Rhabditida</taxon>
        <taxon>Tylenchina</taxon>
        <taxon>Panagrolaimomorpha</taxon>
        <taxon>Strongyloidoidea</taxon>
        <taxon>Strongyloididae</taxon>
        <taxon>Strongyloides</taxon>
    </lineage>
</organism>
<evidence type="ECO:0000256" key="2">
    <source>
        <dbReference type="ARBA" id="ARBA00022833"/>
    </source>
</evidence>
<reference evidence="6" key="1">
    <citation type="submission" date="2017-02" db="UniProtKB">
        <authorList>
            <consortium name="WormBaseParasite"/>
        </authorList>
    </citation>
    <scope>IDENTIFICATION</scope>
</reference>
<sequence>MVENSKTNTPLPKKPPYYKNLTTSTPYYCDKSLENISNQNIYIGSRKYNVVDDIYFTFQLINQETCLTFEKTDEPITNTIGINFNISADKSIVNLSFTENSPTNVSLLESDYKNATVLTFYIGLAMGLIPEVGRPDRDIDVNVSMTNVTTDYQKYYKIANKSEVLYLNDTDFDFKSAMFFGSDFGLSNGKQSTYIVELYKDYQYPSSVSTSFSHNDYKHMHYYYCDGSKKQKICKYGGYPLPKESNICKCPYYLEGDNCEKFILEKNIDYKYARPTTEKSLVANKTKQYFFKNLTNEIYYLNITSQNNKNVSIVVEDLTFGRTNCTIGRSYLEIFVRNDKGAAGVNLCRNSANITLPSLSNEVLFVFKAIYENTSLNISYTEANETVNKI</sequence>
<evidence type="ECO:0000313" key="6">
    <source>
        <dbReference type="WBParaSite" id="SPAL_0001227000.1"/>
    </source>
</evidence>
<evidence type="ECO:0000259" key="4">
    <source>
        <dbReference type="PROSITE" id="PS00022"/>
    </source>
</evidence>
<dbReference type="InterPro" id="IPR024079">
    <property type="entry name" value="MetalloPept_cat_dom_sf"/>
</dbReference>
<dbReference type="Pfam" id="PF01400">
    <property type="entry name" value="Astacin"/>
    <property type="match status" value="1"/>
</dbReference>
<dbReference type="AlphaFoldDB" id="A0A0N5C2Q9"/>
<dbReference type="InterPro" id="IPR000742">
    <property type="entry name" value="EGF"/>
</dbReference>
<protein>
    <submittedName>
        <fullName evidence="6">Astacin domain-containing protein</fullName>
    </submittedName>
</protein>
<keyword evidence="3" id="KW-0378">Hydrolase</keyword>
<accession>A0A0N5C2Q9</accession>
<keyword evidence="5" id="KW-1185">Reference proteome</keyword>
<evidence type="ECO:0000256" key="1">
    <source>
        <dbReference type="ARBA" id="ARBA00022723"/>
    </source>
</evidence>
<keyword evidence="3" id="KW-0645">Protease</keyword>
<evidence type="ECO:0000256" key="3">
    <source>
        <dbReference type="ARBA" id="ARBA00023049"/>
    </source>
</evidence>
<dbReference type="PANTHER" id="PTHR10127">
    <property type="entry name" value="DISCOIDIN, CUB, EGF, LAMININ , AND ZINC METALLOPROTEASE DOMAIN CONTAINING"/>
    <property type="match status" value="1"/>
</dbReference>
<name>A0A0N5C2Q9_STREA</name>
<dbReference type="Proteomes" id="UP000046392">
    <property type="component" value="Unplaced"/>
</dbReference>
<dbReference type="InterPro" id="IPR001506">
    <property type="entry name" value="Peptidase_M12A"/>
</dbReference>
<dbReference type="GO" id="GO:0004222">
    <property type="term" value="F:metalloendopeptidase activity"/>
    <property type="evidence" value="ECO:0007669"/>
    <property type="project" value="InterPro"/>
</dbReference>
<evidence type="ECO:0000313" key="5">
    <source>
        <dbReference type="Proteomes" id="UP000046392"/>
    </source>
</evidence>
<dbReference type="GO" id="GO:0006508">
    <property type="term" value="P:proteolysis"/>
    <property type="evidence" value="ECO:0007669"/>
    <property type="project" value="InterPro"/>
</dbReference>
<dbReference type="Gene3D" id="3.40.390.10">
    <property type="entry name" value="Collagenase (Catalytic Domain)"/>
    <property type="match status" value="1"/>
</dbReference>
<keyword evidence="3" id="KW-0482">Metalloprotease</keyword>
<dbReference type="SUPFAM" id="SSF55486">
    <property type="entry name" value="Metalloproteases ('zincins'), catalytic domain"/>
    <property type="match status" value="1"/>
</dbReference>